<dbReference type="Pfam" id="PF07811">
    <property type="entry name" value="TadE"/>
    <property type="match status" value="1"/>
</dbReference>
<name>A0A2N9JKK8_9ACTN</name>
<protein>
    <recommendedName>
        <fullName evidence="2">TadE-like domain-containing protein</fullName>
    </recommendedName>
</protein>
<feature type="transmembrane region" description="Helical" evidence="1">
    <location>
        <begin position="12"/>
        <end position="37"/>
    </location>
</feature>
<sequence length="142" mass="14605">MTRLRGERGAAAVEFAVIVPALVLLIGVMIGAGRLWYAQTVAEQIAGTASRAASLANSPGEAKAAAQRIATAQAGTSGLQCTGLSVDADVSGFQVPVGQPAQVRVRVTCAVPLAELAVPGWPGQWHIVADGSSALDRYRRRG</sequence>
<dbReference type="KEGG" id="mgg:MPLG2_3081"/>
<evidence type="ECO:0000259" key="2">
    <source>
        <dbReference type="Pfam" id="PF07811"/>
    </source>
</evidence>
<proteinExistence type="predicted"/>
<gene>
    <name evidence="3" type="ORF">MPLG2_3081</name>
</gene>
<feature type="domain" description="TadE-like" evidence="2">
    <location>
        <begin position="9"/>
        <end position="51"/>
    </location>
</feature>
<evidence type="ECO:0000256" key="1">
    <source>
        <dbReference type="SAM" id="Phobius"/>
    </source>
</evidence>
<dbReference type="AlphaFoldDB" id="A0A2N9JKK8"/>
<accession>A0A2N9JKK8</accession>
<keyword evidence="1" id="KW-1133">Transmembrane helix</keyword>
<dbReference type="Proteomes" id="UP000238164">
    <property type="component" value="Chromosome 1"/>
</dbReference>
<keyword evidence="1" id="KW-0812">Transmembrane</keyword>
<dbReference type="OrthoDB" id="4869119at2"/>
<evidence type="ECO:0000313" key="4">
    <source>
        <dbReference type="Proteomes" id="UP000238164"/>
    </source>
</evidence>
<keyword evidence="1" id="KW-0472">Membrane</keyword>
<dbReference type="InterPro" id="IPR012495">
    <property type="entry name" value="TadE-like_dom"/>
</dbReference>
<dbReference type="RefSeq" id="WP_158681234.1">
    <property type="nucleotide sequence ID" value="NZ_BAAAGO010000006.1"/>
</dbReference>
<dbReference type="EMBL" id="LT985188">
    <property type="protein sequence ID" value="SPD88111.1"/>
    <property type="molecule type" value="Genomic_DNA"/>
</dbReference>
<reference evidence="3 4" key="1">
    <citation type="submission" date="2018-02" db="EMBL/GenBank/DDBJ databases">
        <authorList>
            <person name="Cohen D.B."/>
            <person name="Kent A.D."/>
        </authorList>
    </citation>
    <scope>NUCLEOTIDE SEQUENCE [LARGE SCALE GENOMIC DNA]</scope>
    <source>
        <strain evidence="3">1</strain>
    </source>
</reference>
<organism evidence="3 4">
    <name type="scientific">Micropruina glycogenica</name>
    <dbReference type="NCBI Taxonomy" id="75385"/>
    <lineage>
        <taxon>Bacteria</taxon>
        <taxon>Bacillati</taxon>
        <taxon>Actinomycetota</taxon>
        <taxon>Actinomycetes</taxon>
        <taxon>Propionibacteriales</taxon>
        <taxon>Nocardioidaceae</taxon>
        <taxon>Micropruina</taxon>
    </lineage>
</organism>
<keyword evidence="4" id="KW-1185">Reference proteome</keyword>
<evidence type="ECO:0000313" key="3">
    <source>
        <dbReference type="EMBL" id="SPD88111.1"/>
    </source>
</evidence>